<dbReference type="EMBL" id="BARU01012348">
    <property type="protein sequence ID" value="GAH40067.1"/>
    <property type="molecule type" value="Genomic_DNA"/>
</dbReference>
<dbReference type="AlphaFoldDB" id="X1F559"/>
<organism evidence="1">
    <name type="scientific">marine sediment metagenome</name>
    <dbReference type="NCBI Taxonomy" id="412755"/>
    <lineage>
        <taxon>unclassified sequences</taxon>
        <taxon>metagenomes</taxon>
        <taxon>ecological metagenomes</taxon>
    </lineage>
</organism>
<reference evidence="1" key="1">
    <citation type="journal article" date="2014" name="Front. Microbiol.">
        <title>High frequency of phylogenetically diverse reductive dehalogenase-homologous genes in deep subseafloor sedimentary metagenomes.</title>
        <authorList>
            <person name="Kawai M."/>
            <person name="Futagami T."/>
            <person name="Toyoda A."/>
            <person name="Takaki Y."/>
            <person name="Nishi S."/>
            <person name="Hori S."/>
            <person name="Arai W."/>
            <person name="Tsubouchi T."/>
            <person name="Morono Y."/>
            <person name="Uchiyama I."/>
            <person name="Ito T."/>
            <person name="Fujiyama A."/>
            <person name="Inagaki F."/>
            <person name="Takami H."/>
        </authorList>
    </citation>
    <scope>NUCLEOTIDE SEQUENCE</scope>
    <source>
        <strain evidence="1">Expedition CK06-06</strain>
    </source>
</reference>
<proteinExistence type="predicted"/>
<protein>
    <submittedName>
        <fullName evidence="1">Uncharacterized protein</fullName>
    </submittedName>
</protein>
<comment type="caution">
    <text evidence="1">The sequence shown here is derived from an EMBL/GenBank/DDBJ whole genome shotgun (WGS) entry which is preliminary data.</text>
</comment>
<sequence>YYDEWDNLWPVGPHADIIVQFDKSPVKVMFWRGTRYSACWVSENGKWMADQSRETGGNWFLRKGSSDDYVTGCVEHMSDVQCRSSRVSIIQLFIFLYILR</sequence>
<name>X1F559_9ZZZZ</name>
<feature type="non-terminal residue" evidence="1">
    <location>
        <position position="1"/>
    </location>
</feature>
<evidence type="ECO:0000313" key="1">
    <source>
        <dbReference type="EMBL" id="GAH40067.1"/>
    </source>
</evidence>
<gene>
    <name evidence="1" type="ORF">S03H2_22811</name>
</gene>
<accession>X1F559</accession>